<dbReference type="GO" id="GO:0046872">
    <property type="term" value="F:metal ion binding"/>
    <property type="evidence" value="ECO:0007669"/>
    <property type="project" value="UniProtKB-KW"/>
</dbReference>
<keyword evidence="1" id="KW-0479">Metal-binding</keyword>
<keyword evidence="4" id="KW-1185">Reference proteome</keyword>
<dbReference type="Proteomes" id="UP000240419">
    <property type="component" value="Unassembled WGS sequence"/>
</dbReference>
<dbReference type="Pfam" id="PF00403">
    <property type="entry name" value="HMA"/>
    <property type="match status" value="1"/>
</dbReference>
<dbReference type="FunFam" id="3.30.70.100:FF:000001">
    <property type="entry name" value="ATPase copper transporting beta"/>
    <property type="match status" value="1"/>
</dbReference>
<comment type="caution">
    <text evidence="3">The sequence shown here is derived from an EMBL/GenBank/DDBJ whole genome shotgun (WGS) entry which is preliminary data.</text>
</comment>
<dbReference type="AlphaFoldDB" id="A0A2P7V8E8"/>
<evidence type="ECO:0000313" key="3">
    <source>
        <dbReference type="EMBL" id="PSJ95475.1"/>
    </source>
</evidence>
<name>A0A2P7V8E8_9BACL</name>
<dbReference type="SUPFAM" id="SSF55008">
    <property type="entry name" value="HMA, heavy metal-associated domain"/>
    <property type="match status" value="1"/>
</dbReference>
<proteinExistence type="predicted"/>
<evidence type="ECO:0000313" key="4">
    <source>
        <dbReference type="Proteomes" id="UP000240419"/>
    </source>
</evidence>
<dbReference type="OrthoDB" id="2884671at2"/>
<feature type="domain" description="HMA" evidence="2">
    <location>
        <begin position="2"/>
        <end position="68"/>
    </location>
</feature>
<evidence type="ECO:0000259" key="2">
    <source>
        <dbReference type="PROSITE" id="PS50846"/>
    </source>
</evidence>
<gene>
    <name evidence="3" type="ORF">C7R93_12105</name>
</gene>
<sequence>MHTDRISVKGMKDENDAEKVSKTLHSVWGIQQVEVSLLKGEALVSYDEKAASFVDFQQAIRDLGYEVAFSDAPFHADLK</sequence>
<accession>A0A2P7V8E8</accession>
<reference evidence="3 4" key="1">
    <citation type="submission" date="2018-03" db="EMBL/GenBank/DDBJ databases">
        <title>Brevisbacillus phylogenomics.</title>
        <authorList>
            <person name="Dunlap C."/>
        </authorList>
    </citation>
    <scope>NUCLEOTIDE SEQUENCE [LARGE SCALE GENOMIC DNA]</scope>
    <source>
        <strain evidence="3 4">NRRL NRS-1210</strain>
    </source>
</reference>
<dbReference type="CDD" id="cd00371">
    <property type="entry name" value="HMA"/>
    <property type="match status" value="1"/>
</dbReference>
<organism evidence="3 4">
    <name type="scientific">Brevibacillus fortis</name>
    <dbReference type="NCBI Taxonomy" id="2126352"/>
    <lineage>
        <taxon>Bacteria</taxon>
        <taxon>Bacillati</taxon>
        <taxon>Bacillota</taxon>
        <taxon>Bacilli</taxon>
        <taxon>Bacillales</taxon>
        <taxon>Paenibacillaceae</taxon>
        <taxon>Brevibacillus</taxon>
    </lineage>
</organism>
<dbReference type="PROSITE" id="PS50846">
    <property type="entry name" value="HMA_2"/>
    <property type="match status" value="1"/>
</dbReference>
<dbReference type="EMBL" id="PXZM01000018">
    <property type="protein sequence ID" value="PSJ95475.1"/>
    <property type="molecule type" value="Genomic_DNA"/>
</dbReference>
<evidence type="ECO:0000256" key="1">
    <source>
        <dbReference type="ARBA" id="ARBA00022723"/>
    </source>
</evidence>
<dbReference type="RefSeq" id="WP_106839041.1">
    <property type="nucleotide sequence ID" value="NZ_JBCNIW010000029.1"/>
</dbReference>
<dbReference type="Gene3D" id="3.30.70.100">
    <property type="match status" value="1"/>
</dbReference>
<dbReference type="InterPro" id="IPR036163">
    <property type="entry name" value="HMA_dom_sf"/>
</dbReference>
<protein>
    <submittedName>
        <fullName evidence="3">Copper chaperone</fullName>
    </submittedName>
</protein>
<dbReference type="InterPro" id="IPR006121">
    <property type="entry name" value="HMA_dom"/>
</dbReference>